<dbReference type="Pfam" id="PF11883">
    <property type="entry name" value="DUF3403"/>
    <property type="match status" value="1"/>
</dbReference>
<name>A0AA87YY34_FICCA</name>
<dbReference type="SMART" id="SM00220">
    <property type="entry name" value="S_TKc"/>
    <property type="match status" value="1"/>
</dbReference>
<dbReference type="Gene3D" id="3.30.200.20">
    <property type="entry name" value="Phosphorylase Kinase, domain 1"/>
    <property type="match status" value="1"/>
</dbReference>
<evidence type="ECO:0000256" key="3">
    <source>
        <dbReference type="ARBA" id="ARBA00022679"/>
    </source>
</evidence>
<evidence type="ECO:0000256" key="2">
    <source>
        <dbReference type="ARBA" id="ARBA00022527"/>
    </source>
</evidence>
<dbReference type="PANTHER" id="PTHR27002:SF616">
    <property type="entry name" value="RECEPTOR-LIKE SERINE_THREONINE-PROTEIN KINASE"/>
    <property type="match status" value="1"/>
</dbReference>
<dbReference type="FunFam" id="1.10.510.10:FF:000060">
    <property type="entry name" value="G-type lectin S-receptor-like serine/threonine-protein kinase"/>
    <property type="match status" value="1"/>
</dbReference>
<keyword evidence="5" id="KW-0547">Nucleotide-binding</keyword>
<dbReference type="PROSITE" id="PS00108">
    <property type="entry name" value="PROTEIN_KINASE_ST"/>
    <property type="match status" value="1"/>
</dbReference>
<dbReference type="InterPro" id="IPR000719">
    <property type="entry name" value="Prot_kinase_dom"/>
</dbReference>
<evidence type="ECO:0000313" key="14">
    <source>
        <dbReference type="EMBL" id="GMN21150.1"/>
    </source>
</evidence>
<dbReference type="Pfam" id="PF08276">
    <property type="entry name" value="PAN_2"/>
    <property type="match status" value="1"/>
</dbReference>
<dbReference type="CDD" id="cd01098">
    <property type="entry name" value="PAN_AP_plant"/>
    <property type="match status" value="1"/>
</dbReference>
<dbReference type="Proteomes" id="UP001187192">
    <property type="component" value="Unassembled WGS sequence"/>
</dbReference>
<protein>
    <recommendedName>
        <fullName evidence="1">non-specific serine/threonine protein kinase</fullName>
        <ecNumber evidence="1">2.7.11.1</ecNumber>
    </recommendedName>
</protein>
<keyword evidence="16" id="KW-1185">Reference proteome</keyword>
<comment type="caution">
    <text evidence="15">The sequence shown here is derived from an EMBL/GenBank/DDBJ whole genome shotgun (WGS) entry which is preliminary data.</text>
</comment>
<comment type="catalytic activity">
    <reaction evidence="11">
        <text>L-seryl-[protein] + ATP = O-phospho-L-seryl-[protein] + ADP + H(+)</text>
        <dbReference type="Rhea" id="RHEA:17989"/>
        <dbReference type="Rhea" id="RHEA-COMP:9863"/>
        <dbReference type="Rhea" id="RHEA-COMP:11604"/>
        <dbReference type="ChEBI" id="CHEBI:15378"/>
        <dbReference type="ChEBI" id="CHEBI:29999"/>
        <dbReference type="ChEBI" id="CHEBI:30616"/>
        <dbReference type="ChEBI" id="CHEBI:83421"/>
        <dbReference type="ChEBI" id="CHEBI:456216"/>
        <dbReference type="EC" id="2.7.11.1"/>
    </reaction>
</comment>
<dbReference type="SUPFAM" id="SSF56112">
    <property type="entry name" value="Protein kinase-like (PK-like)"/>
    <property type="match status" value="1"/>
</dbReference>
<dbReference type="PROSITE" id="PS50011">
    <property type="entry name" value="PROTEIN_KINASE_DOM"/>
    <property type="match status" value="1"/>
</dbReference>
<accession>A0AA87YY34</accession>
<dbReference type="InterPro" id="IPR001245">
    <property type="entry name" value="Ser-Thr/Tyr_kinase_cat_dom"/>
</dbReference>
<dbReference type="AlphaFoldDB" id="A0AA87YY34"/>
<evidence type="ECO:0000256" key="11">
    <source>
        <dbReference type="ARBA" id="ARBA00048679"/>
    </source>
</evidence>
<dbReference type="Gene3D" id="3.50.4.10">
    <property type="entry name" value="Hepatocyte Growth Factor"/>
    <property type="match status" value="1"/>
</dbReference>
<dbReference type="FunFam" id="3.30.200.20:FF:000195">
    <property type="entry name" value="G-type lectin S-receptor-like serine/threonine-protein kinase"/>
    <property type="match status" value="1"/>
</dbReference>
<dbReference type="EMBL" id="BTGU01002711">
    <property type="protein sequence ID" value="GMN21155.1"/>
    <property type="molecule type" value="Genomic_DNA"/>
</dbReference>
<keyword evidence="2" id="KW-0723">Serine/threonine-protein kinase</keyword>
<proteinExistence type="predicted"/>
<dbReference type="InterPro" id="IPR000858">
    <property type="entry name" value="S_locus_glycoprot_dom"/>
</dbReference>
<evidence type="ECO:0000256" key="6">
    <source>
        <dbReference type="ARBA" id="ARBA00022777"/>
    </source>
</evidence>
<evidence type="ECO:0000256" key="10">
    <source>
        <dbReference type="ARBA" id="ARBA00047899"/>
    </source>
</evidence>
<evidence type="ECO:0000256" key="9">
    <source>
        <dbReference type="ARBA" id="ARBA00023180"/>
    </source>
</evidence>
<dbReference type="InterPro" id="IPR003609">
    <property type="entry name" value="Pan_app"/>
</dbReference>
<dbReference type="EC" id="2.7.11.1" evidence="1"/>
<keyword evidence="9" id="KW-0325">Glycoprotein</keyword>
<evidence type="ECO:0000259" key="12">
    <source>
        <dbReference type="PROSITE" id="PS50011"/>
    </source>
</evidence>
<organism evidence="15 16">
    <name type="scientific">Ficus carica</name>
    <name type="common">Common fig</name>
    <dbReference type="NCBI Taxonomy" id="3494"/>
    <lineage>
        <taxon>Eukaryota</taxon>
        <taxon>Viridiplantae</taxon>
        <taxon>Streptophyta</taxon>
        <taxon>Embryophyta</taxon>
        <taxon>Tracheophyta</taxon>
        <taxon>Spermatophyta</taxon>
        <taxon>Magnoliopsida</taxon>
        <taxon>eudicotyledons</taxon>
        <taxon>Gunneridae</taxon>
        <taxon>Pentapetalae</taxon>
        <taxon>rosids</taxon>
        <taxon>fabids</taxon>
        <taxon>Rosales</taxon>
        <taxon>Moraceae</taxon>
        <taxon>Ficeae</taxon>
        <taxon>Ficus</taxon>
    </lineage>
</organism>
<evidence type="ECO:0000256" key="1">
    <source>
        <dbReference type="ARBA" id="ARBA00012513"/>
    </source>
</evidence>
<dbReference type="EMBL" id="BTGU01002710">
    <property type="protein sequence ID" value="GMN21150.1"/>
    <property type="molecule type" value="Genomic_DNA"/>
</dbReference>
<dbReference type="GO" id="GO:0048544">
    <property type="term" value="P:recognition of pollen"/>
    <property type="evidence" value="ECO:0007669"/>
    <property type="project" value="InterPro"/>
</dbReference>
<dbReference type="GO" id="GO:0005886">
    <property type="term" value="C:plasma membrane"/>
    <property type="evidence" value="ECO:0007669"/>
    <property type="project" value="TreeGrafter"/>
</dbReference>
<feature type="domain" description="Apple" evidence="13">
    <location>
        <begin position="186"/>
        <end position="269"/>
    </location>
</feature>
<evidence type="ECO:0000313" key="15">
    <source>
        <dbReference type="EMBL" id="GMN21155.1"/>
    </source>
</evidence>
<dbReference type="Pfam" id="PF07714">
    <property type="entry name" value="PK_Tyr_Ser-Thr"/>
    <property type="match status" value="1"/>
</dbReference>
<dbReference type="PROSITE" id="PS50948">
    <property type="entry name" value="PAN"/>
    <property type="match status" value="1"/>
</dbReference>
<reference evidence="15" key="1">
    <citation type="submission" date="2023-07" db="EMBL/GenBank/DDBJ databases">
        <title>draft genome sequence of fig (Ficus carica).</title>
        <authorList>
            <person name="Takahashi T."/>
            <person name="Nishimura K."/>
        </authorList>
    </citation>
    <scope>NUCLEOTIDE SEQUENCE</scope>
</reference>
<evidence type="ECO:0000313" key="16">
    <source>
        <dbReference type="Proteomes" id="UP001187192"/>
    </source>
</evidence>
<dbReference type="GO" id="GO:0004674">
    <property type="term" value="F:protein serine/threonine kinase activity"/>
    <property type="evidence" value="ECO:0007669"/>
    <property type="project" value="UniProtKB-KW"/>
</dbReference>
<evidence type="ECO:0000256" key="5">
    <source>
        <dbReference type="ARBA" id="ARBA00022741"/>
    </source>
</evidence>
<keyword evidence="6" id="KW-0418">Kinase</keyword>
<dbReference type="PANTHER" id="PTHR27002">
    <property type="entry name" value="RECEPTOR-LIKE SERINE/THREONINE-PROTEIN KINASE SD1-8"/>
    <property type="match status" value="1"/>
</dbReference>
<evidence type="ECO:0000256" key="7">
    <source>
        <dbReference type="ARBA" id="ARBA00022840"/>
    </source>
</evidence>
<keyword evidence="7" id="KW-0067">ATP-binding</keyword>
<dbReference type="Gene3D" id="1.10.510.10">
    <property type="entry name" value="Transferase(Phosphotransferase) domain 1"/>
    <property type="match status" value="1"/>
</dbReference>
<keyword evidence="3" id="KW-0808">Transferase</keyword>
<dbReference type="SMART" id="SM00473">
    <property type="entry name" value="PAN_AP"/>
    <property type="match status" value="1"/>
</dbReference>
<keyword evidence="4" id="KW-0732">Signal</keyword>
<dbReference type="GO" id="GO:0005524">
    <property type="term" value="F:ATP binding"/>
    <property type="evidence" value="ECO:0007669"/>
    <property type="project" value="UniProtKB-KW"/>
</dbReference>
<dbReference type="CDD" id="cd14066">
    <property type="entry name" value="STKc_IRAK"/>
    <property type="match status" value="1"/>
</dbReference>
<dbReference type="InterPro" id="IPR021820">
    <property type="entry name" value="S-locus_recpt_kinase_C"/>
</dbReference>
<comment type="catalytic activity">
    <reaction evidence="10">
        <text>L-threonyl-[protein] + ATP = O-phospho-L-threonyl-[protein] + ADP + H(+)</text>
        <dbReference type="Rhea" id="RHEA:46608"/>
        <dbReference type="Rhea" id="RHEA-COMP:11060"/>
        <dbReference type="Rhea" id="RHEA-COMP:11605"/>
        <dbReference type="ChEBI" id="CHEBI:15378"/>
        <dbReference type="ChEBI" id="CHEBI:30013"/>
        <dbReference type="ChEBI" id="CHEBI:30616"/>
        <dbReference type="ChEBI" id="CHEBI:61977"/>
        <dbReference type="ChEBI" id="CHEBI:456216"/>
        <dbReference type="EC" id="2.7.11.1"/>
    </reaction>
</comment>
<dbReference type="InterPro" id="IPR008271">
    <property type="entry name" value="Ser/Thr_kinase_AS"/>
</dbReference>
<evidence type="ECO:0000256" key="8">
    <source>
        <dbReference type="ARBA" id="ARBA00023157"/>
    </source>
</evidence>
<gene>
    <name evidence="14" type="ORF">TIFTF001_043245</name>
    <name evidence="15" type="ORF">TIFTF001_043246</name>
</gene>
<evidence type="ECO:0000259" key="13">
    <source>
        <dbReference type="PROSITE" id="PS50948"/>
    </source>
</evidence>
<sequence length="638" mass="71838">MKLGWDLRTGLKRRLTAWKNWDDPCPGNFTYGIEFRPQLHTFPDVYIRRGDTKFYRTGSWTGISFSGSPSLRSSVFFDSGFVYNDDEVYFSYNLKNKSVITRMVMNGTDFTNQQLAWFEPERSWQVYSTVPRDQCDVYDFCGVNTNCNISESPACQCLRGFKPKYPEKWNIEGYSDGCVRDNTQSCEHKNKDVFVKFSGLKLPDSSLSWLAGQLNLEECEAICLNNCTCMAYANSDVRGNGSGCVVWFGDLMDIRILHNDRQNLFIRVSNSESGRDDSGVRAVIVGAVIGGVSVILLLGYCICRSGSKGRTSEATTKDTAKEKDFELPLFSLAAISGATDNFAVYNKLGEGGFGPVYKGKLEDGQEIAVKRLSLSSRQGINEFKNEVLLIAKLQHQNLVKLLGCCIQGEEKLLIYEYMPNKSLDFFIFDEGQSKLLEWPKRFEILCGVARGLQYLHQDSRLRIVHRDLKASNILLDNKMNPKISDFGMAKTFGGDQTEGNTNRIAGTHGYMAPEYAFNGLFSTKSDVFSFGIMVLEIISGKRSIRFHHENHNITTDAYNNLLQVLRCIHVGLLCVQQHPMDRPNMSSVVVMLGSESELPQPKPPGYYMETNSQERNYVSSKPESFSKNTITVTVLGGR</sequence>
<keyword evidence="8" id="KW-1015">Disulfide bond</keyword>
<feature type="domain" description="Protein kinase" evidence="12">
    <location>
        <begin position="342"/>
        <end position="598"/>
    </location>
</feature>
<dbReference type="Pfam" id="PF00954">
    <property type="entry name" value="S_locus_glycop"/>
    <property type="match status" value="1"/>
</dbReference>
<evidence type="ECO:0000256" key="4">
    <source>
        <dbReference type="ARBA" id="ARBA00022729"/>
    </source>
</evidence>
<dbReference type="InterPro" id="IPR011009">
    <property type="entry name" value="Kinase-like_dom_sf"/>
</dbReference>